<dbReference type="Proteomes" id="UP000887565">
    <property type="component" value="Unplaced"/>
</dbReference>
<dbReference type="WBParaSite" id="nRc.2.0.1.t05244-RA">
    <property type="protein sequence ID" value="nRc.2.0.1.t05244-RA"/>
    <property type="gene ID" value="nRc.2.0.1.g05244"/>
</dbReference>
<name>A0A915HU00_ROMCU</name>
<feature type="region of interest" description="Disordered" evidence="1">
    <location>
        <begin position="1"/>
        <end position="20"/>
    </location>
</feature>
<accession>A0A915HU00</accession>
<protein>
    <submittedName>
        <fullName evidence="3">Uncharacterized protein</fullName>
    </submittedName>
</protein>
<evidence type="ECO:0000313" key="2">
    <source>
        <dbReference type="Proteomes" id="UP000887565"/>
    </source>
</evidence>
<evidence type="ECO:0000256" key="1">
    <source>
        <dbReference type="SAM" id="MobiDB-lite"/>
    </source>
</evidence>
<sequence>MLLLPLGGASDDDDDGDADLNETVDEEDAVLDPDAVDFAPTDFVAAADADAGGAGPPMNTLPIIFIVGDAFETEEKSS</sequence>
<keyword evidence="2" id="KW-1185">Reference proteome</keyword>
<dbReference type="AlphaFoldDB" id="A0A915HU00"/>
<proteinExistence type="predicted"/>
<evidence type="ECO:0000313" key="3">
    <source>
        <dbReference type="WBParaSite" id="nRc.2.0.1.t05244-RA"/>
    </source>
</evidence>
<reference evidence="3" key="1">
    <citation type="submission" date="2022-11" db="UniProtKB">
        <authorList>
            <consortium name="WormBaseParasite"/>
        </authorList>
    </citation>
    <scope>IDENTIFICATION</scope>
</reference>
<organism evidence="2 3">
    <name type="scientific">Romanomermis culicivorax</name>
    <name type="common">Nematode worm</name>
    <dbReference type="NCBI Taxonomy" id="13658"/>
    <lineage>
        <taxon>Eukaryota</taxon>
        <taxon>Metazoa</taxon>
        <taxon>Ecdysozoa</taxon>
        <taxon>Nematoda</taxon>
        <taxon>Enoplea</taxon>
        <taxon>Dorylaimia</taxon>
        <taxon>Mermithida</taxon>
        <taxon>Mermithoidea</taxon>
        <taxon>Mermithidae</taxon>
        <taxon>Romanomermis</taxon>
    </lineage>
</organism>
<feature type="compositionally biased region" description="Acidic residues" evidence="1">
    <location>
        <begin position="10"/>
        <end position="20"/>
    </location>
</feature>